<dbReference type="RefSeq" id="XP_025346714.1">
    <property type="nucleotide sequence ID" value="XM_025490410.1"/>
</dbReference>
<dbReference type="AlphaFoldDB" id="A0A316U460"/>
<protein>
    <recommendedName>
        <fullName evidence="3">37S ribosomal protein mrp10, mitochondrial</fullName>
    </recommendedName>
</protein>
<reference evidence="1 2" key="1">
    <citation type="journal article" date="2018" name="Mol. Biol. Evol.">
        <title>Broad Genomic Sampling Reveals a Smut Pathogenic Ancestry of the Fungal Clade Ustilaginomycotina.</title>
        <authorList>
            <person name="Kijpornyongpan T."/>
            <person name="Mondo S.J."/>
            <person name="Barry K."/>
            <person name="Sandor L."/>
            <person name="Lee J."/>
            <person name="Lipzen A."/>
            <person name="Pangilinan J."/>
            <person name="LaButti K."/>
            <person name="Hainaut M."/>
            <person name="Henrissat B."/>
            <person name="Grigoriev I.V."/>
            <person name="Spatafora J.W."/>
            <person name="Aime M.C."/>
        </authorList>
    </citation>
    <scope>NUCLEOTIDE SEQUENCE [LARGE SCALE GENOMIC DNA]</scope>
    <source>
        <strain evidence="1 2">MCA 4718</strain>
    </source>
</reference>
<dbReference type="GO" id="GO:0032543">
    <property type="term" value="P:mitochondrial translation"/>
    <property type="evidence" value="ECO:0007669"/>
    <property type="project" value="InterPro"/>
</dbReference>
<evidence type="ECO:0008006" key="3">
    <source>
        <dbReference type="Google" id="ProtNLM"/>
    </source>
</evidence>
<sequence>MRIHQLKVRPKKSLLSAPCSAELAALLACWASTDRLGTHGACANAMRGLEECMRRAATAPRAKARPAINYHLAKWGKQL</sequence>
<proteinExistence type="predicted"/>
<dbReference type="GO" id="GO:0005763">
    <property type="term" value="C:mitochondrial small ribosomal subunit"/>
    <property type="evidence" value="ECO:0007669"/>
    <property type="project" value="TreeGrafter"/>
</dbReference>
<gene>
    <name evidence="1" type="ORF">BCV69DRAFT_251053</name>
</gene>
<evidence type="ECO:0000313" key="1">
    <source>
        <dbReference type="EMBL" id="PWN19554.1"/>
    </source>
</evidence>
<dbReference type="OrthoDB" id="2210at2759"/>
<dbReference type="STRING" id="1684307.A0A316U460"/>
<organism evidence="1 2">
    <name type="scientific">Pseudomicrostroma glucosiphilum</name>
    <dbReference type="NCBI Taxonomy" id="1684307"/>
    <lineage>
        <taxon>Eukaryota</taxon>
        <taxon>Fungi</taxon>
        <taxon>Dikarya</taxon>
        <taxon>Basidiomycota</taxon>
        <taxon>Ustilaginomycotina</taxon>
        <taxon>Exobasidiomycetes</taxon>
        <taxon>Microstromatales</taxon>
        <taxon>Microstromatales incertae sedis</taxon>
        <taxon>Pseudomicrostroma</taxon>
    </lineage>
</organism>
<dbReference type="Proteomes" id="UP000245942">
    <property type="component" value="Unassembled WGS sequence"/>
</dbReference>
<dbReference type="EMBL" id="KZ819331">
    <property type="protein sequence ID" value="PWN19554.1"/>
    <property type="molecule type" value="Genomic_DNA"/>
</dbReference>
<dbReference type="GO" id="GO:0003735">
    <property type="term" value="F:structural constituent of ribosome"/>
    <property type="evidence" value="ECO:0007669"/>
    <property type="project" value="InterPro"/>
</dbReference>
<dbReference type="InterPro" id="IPR017264">
    <property type="entry name" value="Ribosomal_mS37_fun"/>
</dbReference>
<evidence type="ECO:0000313" key="2">
    <source>
        <dbReference type="Proteomes" id="UP000245942"/>
    </source>
</evidence>
<dbReference type="PANTHER" id="PTHR28066">
    <property type="entry name" value="37S RIBOSOMAL PROTEIN MRP10, MITOCHONDRIAL"/>
    <property type="match status" value="1"/>
</dbReference>
<dbReference type="GeneID" id="37012144"/>
<dbReference type="PANTHER" id="PTHR28066:SF1">
    <property type="entry name" value="SMALL RIBOSOMAL SUBUNIT PROTEIN MS37"/>
    <property type="match status" value="1"/>
</dbReference>
<keyword evidence="2" id="KW-1185">Reference proteome</keyword>
<accession>A0A316U460</accession>
<name>A0A316U460_9BASI</name>